<dbReference type="EMBL" id="SPHZ02000006">
    <property type="protein sequence ID" value="KAF0909644.1"/>
    <property type="molecule type" value="Genomic_DNA"/>
</dbReference>
<feature type="region of interest" description="Disordered" evidence="1">
    <location>
        <begin position="33"/>
        <end position="60"/>
    </location>
</feature>
<protein>
    <submittedName>
        <fullName evidence="2">Uncharacterized protein</fullName>
    </submittedName>
</protein>
<proteinExistence type="predicted"/>
<sequence length="60" mass="6503">MAGLIQTQVAKQLLCMARITPPLRLPRRRRLKLERYGGHSPTPKAASLAPSAAAKPSTPK</sequence>
<accession>A0A6G1DBW8</accession>
<feature type="compositionally biased region" description="Low complexity" evidence="1">
    <location>
        <begin position="40"/>
        <end position="60"/>
    </location>
</feature>
<evidence type="ECO:0000313" key="2">
    <source>
        <dbReference type="EMBL" id="KAF0909644.1"/>
    </source>
</evidence>
<dbReference type="Proteomes" id="UP000479710">
    <property type="component" value="Unassembled WGS sequence"/>
</dbReference>
<organism evidence="2 3">
    <name type="scientific">Oryza meyeriana var. granulata</name>
    <dbReference type="NCBI Taxonomy" id="110450"/>
    <lineage>
        <taxon>Eukaryota</taxon>
        <taxon>Viridiplantae</taxon>
        <taxon>Streptophyta</taxon>
        <taxon>Embryophyta</taxon>
        <taxon>Tracheophyta</taxon>
        <taxon>Spermatophyta</taxon>
        <taxon>Magnoliopsida</taxon>
        <taxon>Liliopsida</taxon>
        <taxon>Poales</taxon>
        <taxon>Poaceae</taxon>
        <taxon>BOP clade</taxon>
        <taxon>Oryzoideae</taxon>
        <taxon>Oryzeae</taxon>
        <taxon>Oryzinae</taxon>
        <taxon>Oryza</taxon>
        <taxon>Oryza meyeriana</taxon>
    </lineage>
</organism>
<gene>
    <name evidence="2" type="ORF">E2562_000010</name>
</gene>
<evidence type="ECO:0000313" key="3">
    <source>
        <dbReference type="Proteomes" id="UP000479710"/>
    </source>
</evidence>
<comment type="caution">
    <text evidence="2">The sequence shown here is derived from an EMBL/GenBank/DDBJ whole genome shotgun (WGS) entry which is preliminary data.</text>
</comment>
<keyword evidence="3" id="KW-1185">Reference proteome</keyword>
<evidence type="ECO:0000256" key="1">
    <source>
        <dbReference type="SAM" id="MobiDB-lite"/>
    </source>
</evidence>
<reference evidence="2 3" key="1">
    <citation type="submission" date="2019-11" db="EMBL/GenBank/DDBJ databases">
        <title>Whole genome sequence of Oryza granulata.</title>
        <authorList>
            <person name="Li W."/>
        </authorList>
    </citation>
    <scope>NUCLEOTIDE SEQUENCE [LARGE SCALE GENOMIC DNA]</scope>
    <source>
        <strain evidence="3">cv. Menghai</strain>
        <tissue evidence="2">Leaf</tissue>
    </source>
</reference>
<name>A0A6G1DBW8_9ORYZ</name>
<dbReference type="AlphaFoldDB" id="A0A6G1DBW8"/>